<sequence>MPTYTFQSNKTGEIWDDVMSWKELDDYYIKHDCEQIIGTPTTIASDKSLYAQTDDGFKDR</sequence>
<protein>
    <submittedName>
        <fullName evidence="1">Uncharacterized protein</fullName>
    </submittedName>
</protein>
<feature type="non-terminal residue" evidence="1">
    <location>
        <position position="60"/>
    </location>
</feature>
<gene>
    <name evidence="1" type="ORF">METZ01_LOCUS502381</name>
</gene>
<proteinExistence type="predicted"/>
<name>A0A383DY96_9ZZZZ</name>
<dbReference type="AlphaFoldDB" id="A0A383DY96"/>
<evidence type="ECO:0000313" key="1">
    <source>
        <dbReference type="EMBL" id="SVE49527.1"/>
    </source>
</evidence>
<dbReference type="EMBL" id="UINC01221263">
    <property type="protein sequence ID" value="SVE49527.1"/>
    <property type="molecule type" value="Genomic_DNA"/>
</dbReference>
<accession>A0A383DY96</accession>
<organism evidence="1">
    <name type="scientific">marine metagenome</name>
    <dbReference type="NCBI Taxonomy" id="408172"/>
    <lineage>
        <taxon>unclassified sequences</taxon>
        <taxon>metagenomes</taxon>
        <taxon>ecological metagenomes</taxon>
    </lineage>
</organism>
<reference evidence="1" key="1">
    <citation type="submission" date="2018-05" db="EMBL/GenBank/DDBJ databases">
        <authorList>
            <person name="Lanie J.A."/>
            <person name="Ng W.-L."/>
            <person name="Kazmierczak K.M."/>
            <person name="Andrzejewski T.M."/>
            <person name="Davidsen T.M."/>
            <person name="Wayne K.J."/>
            <person name="Tettelin H."/>
            <person name="Glass J.I."/>
            <person name="Rusch D."/>
            <person name="Podicherti R."/>
            <person name="Tsui H.-C.T."/>
            <person name="Winkler M.E."/>
        </authorList>
    </citation>
    <scope>NUCLEOTIDE SEQUENCE</scope>
</reference>